<comment type="caution">
    <text evidence="3">The sequence shown here is derived from an EMBL/GenBank/DDBJ whole genome shotgun (WGS) entry which is preliminary data.</text>
</comment>
<feature type="transmembrane region" description="Helical" evidence="1">
    <location>
        <begin position="40"/>
        <end position="62"/>
    </location>
</feature>
<dbReference type="OrthoDB" id="8455000at2"/>
<feature type="transmembrane region" description="Helical" evidence="1">
    <location>
        <begin position="138"/>
        <end position="161"/>
    </location>
</feature>
<sequence length="283" mass="30238">MKNLLAGLAAAACGVATSVLAALINVGIAYLFDFNLFKLSFWVIVPVGAILLGLVAASGYHFGSIRFNRKPGKVLLVQMLVIAGLAMLLIYWLGYRMMRFGDGGYVADILPFGQFLHISLTKASYAVGRSSAQEAGGFGYFLAAIQFGGFLIGAGVVYIMLASKAMCASCELYLDELASKRKGYADASAASAYFDTLFTLPADGHAFAEMIRAEASVQKAEHGALRIDAHLLACPRCQVQTIDERVQGHNGKGWKLLQELDRRLVLPKGLNLMVAFGGGAAAR</sequence>
<evidence type="ECO:0000313" key="3">
    <source>
        <dbReference type="EMBL" id="PWF55529.1"/>
    </source>
</evidence>
<reference evidence="3 4" key="1">
    <citation type="submission" date="2018-04" db="EMBL/GenBank/DDBJ databases">
        <title>Massilia violaceinigra sp. nov., a novel purple-pigmented bacterium isolated from Tianshan glacier, Xinjiang, China.</title>
        <authorList>
            <person name="Wang H."/>
        </authorList>
    </citation>
    <scope>NUCLEOTIDE SEQUENCE [LARGE SCALE GENOMIC DNA]</scope>
    <source>
        <strain evidence="3 4">B448-2</strain>
    </source>
</reference>
<feature type="signal peptide" evidence="2">
    <location>
        <begin position="1"/>
        <end position="21"/>
    </location>
</feature>
<keyword evidence="1" id="KW-1133">Transmembrane helix</keyword>
<keyword evidence="4" id="KW-1185">Reference proteome</keyword>
<name>A0A2U2I797_9BURK</name>
<evidence type="ECO:0008006" key="5">
    <source>
        <dbReference type="Google" id="ProtNLM"/>
    </source>
</evidence>
<proteinExistence type="predicted"/>
<evidence type="ECO:0000313" key="4">
    <source>
        <dbReference type="Proteomes" id="UP000241421"/>
    </source>
</evidence>
<keyword evidence="2" id="KW-0732">Signal</keyword>
<keyword evidence="1" id="KW-0472">Membrane</keyword>
<evidence type="ECO:0000256" key="1">
    <source>
        <dbReference type="SAM" id="Phobius"/>
    </source>
</evidence>
<dbReference type="Proteomes" id="UP000241421">
    <property type="component" value="Unassembled WGS sequence"/>
</dbReference>
<dbReference type="RefSeq" id="WP_106755641.1">
    <property type="nucleotide sequence ID" value="NZ_PXWF02000019.1"/>
</dbReference>
<organism evidence="3 4">
    <name type="scientific">Massilia glaciei</name>
    <dbReference type="NCBI Taxonomy" id="1524097"/>
    <lineage>
        <taxon>Bacteria</taxon>
        <taxon>Pseudomonadati</taxon>
        <taxon>Pseudomonadota</taxon>
        <taxon>Betaproteobacteria</taxon>
        <taxon>Burkholderiales</taxon>
        <taxon>Oxalobacteraceae</taxon>
        <taxon>Telluria group</taxon>
        <taxon>Massilia</taxon>
    </lineage>
</organism>
<accession>A0A2U2I797</accession>
<gene>
    <name evidence="3" type="ORF">C7C56_000990</name>
</gene>
<feature type="chain" id="PRO_5015445129" description="Zinc-finger domain-containing protein" evidence="2">
    <location>
        <begin position="22"/>
        <end position="283"/>
    </location>
</feature>
<dbReference type="AlphaFoldDB" id="A0A2U2I797"/>
<feature type="transmembrane region" description="Helical" evidence="1">
    <location>
        <begin position="74"/>
        <end position="94"/>
    </location>
</feature>
<protein>
    <recommendedName>
        <fullName evidence="5">Zinc-finger domain-containing protein</fullName>
    </recommendedName>
</protein>
<dbReference type="EMBL" id="PXWF02000019">
    <property type="protein sequence ID" value="PWF55529.1"/>
    <property type="molecule type" value="Genomic_DNA"/>
</dbReference>
<evidence type="ECO:0000256" key="2">
    <source>
        <dbReference type="SAM" id="SignalP"/>
    </source>
</evidence>
<keyword evidence="1" id="KW-0812">Transmembrane</keyword>